<comment type="pathway">
    <text evidence="1">Protein modification; protein ubiquitination.</text>
</comment>
<gene>
    <name evidence="5" type="primary">gb14097</name>
    <name evidence="5" type="ORF">PR202_gb14097</name>
</gene>
<reference evidence="5" key="2">
    <citation type="submission" date="2021-12" db="EMBL/GenBank/DDBJ databases">
        <title>Resequencing data analysis of finger millet.</title>
        <authorList>
            <person name="Hatakeyama M."/>
            <person name="Aluri S."/>
            <person name="Balachadran M.T."/>
            <person name="Sivarajan S.R."/>
            <person name="Poveda L."/>
            <person name="Shimizu-Inatsugi R."/>
            <person name="Schlapbach R."/>
            <person name="Sreeman S.M."/>
            <person name="Shimizu K.K."/>
        </authorList>
    </citation>
    <scope>NUCLEOTIDE SEQUENCE</scope>
</reference>
<organism evidence="5 6">
    <name type="scientific">Eleusine coracana subsp. coracana</name>
    <dbReference type="NCBI Taxonomy" id="191504"/>
    <lineage>
        <taxon>Eukaryota</taxon>
        <taxon>Viridiplantae</taxon>
        <taxon>Streptophyta</taxon>
        <taxon>Embryophyta</taxon>
        <taxon>Tracheophyta</taxon>
        <taxon>Spermatophyta</taxon>
        <taxon>Magnoliopsida</taxon>
        <taxon>Liliopsida</taxon>
        <taxon>Poales</taxon>
        <taxon>Poaceae</taxon>
        <taxon>PACMAD clade</taxon>
        <taxon>Chloridoideae</taxon>
        <taxon>Cynodonteae</taxon>
        <taxon>Eleusininae</taxon>
        <taxon>Eleusine</taxon>
    </lineage>
</organism>
<sequence length="418" mass="46701">MIASDGWDGGVVGAHRIAALALDLVASQDVGSLALMSWRQDRNSASQPSRSATKIVSASPYLVLKIKGYSKSLNTVCDQPCFDSSPFRAGGRTWHVSYRPKGSPGFPENAEYISFYLYLDDVIQVPVIATVNFSLLNQNNEAVQYFCPTSITHHDFTVGTRGFGYEKFMRREELEESGHLKDDCFELRVQIFIVKETPSSIGVPPSSIQRHMSNLLLTGHRADVEFRVGEETFVAHRLVLGARSPVFNAELHGPMKEGDGKNILQIDDMEAQVFWAMLAFIYTDAWPDMEQEDEPVMAQHLLVSADRYRLQRLKLLCEEKLHDHIDDNSVAIILALAEKHHCCGLKERCLEFLRSSTTSLTLVQAEEFKYLTRSCPSIVNELITSCNRNLREVTMAVLVVLASSSEPKPQGDCGGTRP</sequence>
<dbReference type="PANTHER" id="PTHR26379:SF382">
    <property type="entry name" value="OS10G0435900 PROTEIN"/>
    <property type="match status" value="1"/>
</dbReference>
<reference evidence="5" key="1">
    <citation type="journal article" date="2018" name="DNA Res.">
        <title>Multiple hybrid de novo genome assembly of finger millet, an orphan allotetraploid crop.</title>
        <authorList>
            <person name="Hatakeyama M."/>
            <person name="Aluri S."/>
            <person name="Balachadran M.T."/>
            <person name="Sivarajan S.R."/>
            <person name="Patrignani A."/>
            <person name="Gruter S."/>
            <person name="Poveda L."/>
            <person name="Shimizu-Inatsugi R."/>
            <person name="Baeten J."/>
            <person name="Francoijs K.J."/>
            <person name="Nataraja K.N."/>
            <person name="Reddy Y.A.N."/>
            <person name="Phadnis S."/>
            <person name="Ravikumar R.L."/>
            <person name="Schlapbach R."/>
            <person name="Sreeman S.M."/>
            <person name="Shimizu K.K."/>
        </authorList>
    </citation>
    <scope>NUCLEOTIDE SEQUENCE</scope>
</reference>
<dbReference type="InterPro" id="IPR008974">
    <property type="entry name" value="TRAF-like"/>
</dbReference>
<protein>
    <submittedName>
        <fullName evidence="5">Uncharacterized protein</fullName>
    </submittedName>
</protein>
<dbReference type="Gene3D" id="2.60.210.10">
    <property type="entry name" value="Apoptosis, Tumor Necrosis Factor Receptor Associated Protein 2, Chain A"/>
    <property type="match status" value="1"/>
</dbReference>
<dbReference type="AlphaFoldDB" id="A0AAV5EUC9"/>
<evidence type="ECO:0000256" key="1">
    <source>
        <dbReference type="ARBA" id="ARBA00004906"/>
    </source>
</evidence>
<dbReference type="Gene3D" id="3.30.710.10">
    <property type="entry name" value="Potassium Channel Kv1.1, Chain A"/>
    <property type="match status" value="1"/>
</dbReference>
<evidence type="ECO:0000256" key="2">
    <source>
        <dbReference type="ARBA" id="ARBA00010846"/>
    </source>
</evidence>
<evidence type="ECO:0000313" key="6">
    <source>
        <dbReference type="Proteomes" id="UP001054889"/>
    </source>
</evidence>
<dbReference type="Proteomes" id="UP001054889">
    <property type="component" value="Unassembled WGS sequence"/>
</dbReference>
<comment type="similarity">
    <text evidence="2">Belongs to the Tdpoz family.</text>
</comment>
<dbReference type="InterPro" id="IPR000210">
    <property type="entry name" value="BTB/POZ_dom"/>
</dbReference>
<name>A0AAV5EUC9_ELECO</name>
<proteinExistence type="inferred from homology"/>
<dbReference type="PROSITE" id="PS50144">
    <property type="entry name" value="MATH"/>
    <property type="match status" value="1"/>
</dbReference>
<dbReference type="PROSITE" id="PS50097">
    <property type="entry name" value="BTB"/>
    <property type="match status" value="1"/>
</dbReference>
<evidence type="ECO:0000313" key="5">
    <source>
        <dbReference type="EMBL" id="GJN26186.1"/>
    </source>
</evidence>
<dbReference type="SUPFAM" id="SSF54695">
    <property type="entry name" value="POZ domain"/>
    <property type="match status" value="1"/>
</dbReference>
<dbReference type="Pfam" id="PF24570">
    <property type="entry name" value="BACK_BPM_SPOP"/>
    <property type="match status" value="1"/>
</dbReference>
<dbReference type="InterPro" id="IPR056423">
    <property type="entry name" value="BACK_BPM_SPOP"/>
</dbReference>
<feature type="domain" description="MATH" evidence="4">
    <location>
        <begin position="59"/>
        <end position="191"/>
    </location>
</feature>
<dbReference type="Gene3D" id="1.25.40.420">
    <property type="match status" value="1"/>
</dbReference>
<accession>A0AAV5EUC9</accession>
<keyword evidence="6" id="KW-1185">Reference proteome</keyword>
<dbReference type="SUPFAM" id="SSF49599">
    <property type="entry name" value="TRAF domain-like"/>
    <property type="match status" value="1"/>
</dbReference>
<dbReference type="InterPro" id="IPR045005">
    <property type="entry name" value="BPM1-6"/>
</dbReference>
<dbReference type="PANTHER" id="PTHR26379">
    <property type="entry name" value="BTB/POZ AND MATH DOMAIN-CONTAINING PROTEIN 1"/>
    <property type="match status" value="1"/>
</dbReference>
<dbReference type="InterPro" id="IPR002083">
    <property type="entry name" value="MATH/TRAF_dom"/>
</dbReference>
<evidence type="ECO:0000259" key="4">
    <source>
        <dbReference type="PROSITE" id="PS50144"/>
    </source>
</evidence>
<dbReference type="SMART" id="SM00225">
    <property type="entry name" value="BTB"/>
    <property type="match status" value="1"/>
</dbReference>
<dbReference type="CDD" id="cd00121">
    <property type="entry name" value="MATH"/>
    <property type="match status" value="1"/>
</dbReference>
<dbReference type="Pfam" id="PF22486">
    <property type="entry name" value="MATH_2"/>
    <property type="match status" value="1"/>
</dbReference>
<evidence type="ECO:0000259" key="3">
    <source>
        <dbReference type="PROSITE" id="PS50097"/>
    </source>
</evidence>
<feature type="domain" description="BTB" evidence="3">
    <location>
        <begin position="222"/>
        <end position="284"/>
    </location>
</feature>
<dbReference type="InterPro" id="IPR011333">
    <property type="entry name" value="SKP1/BTB/POZ_sf"/>
</dbReference>
<dbReference type="Pfam" id="PF00651">
    <property type="entry name" value="BTB"/>
    <property type="match status" value="1"/>
</dbReference>
<dbReference type="EMBL" id="BQKI01000079">
    <property type="protein sequence ID" value="GJN26186.1"/>
    <property type="molecule type" value="Genomic_DNA"/>
</dbReference>
<comment type="caution">
    <text evidence="5">The sequence shown here is derived from an EMBL/GenBank/DDBJ whole genome shotgun (WGS) entry which is preliminary data.</text>
</comment>
<dbReference type="GO" id="GO:0016567">
    <property type="term" value="P:protein ubiquitination"/>
    <property type="evidence" value="ECO:0007669"/>
    <property type="project" value="InterPro"/>
</dbReference>